<keyword evidence="1" id="KW-0732">Signal</keyword>
<dbReference type="Proteomes" id="UP000190626">
    <property type="component" value="Unassembled WGS sequence"/>
</dbReference>
<evidence type="ECO:0000313" key="3">
    <source>
        <dbReference type="Proteomes" id="UP000190626"/>
    </source>
</evidence>
<dbReference type="AlphaFoldDB" id="A0A1V4HMB2"/>
<organism evidence="2 3">
    <name type="scientific">Paenibacillus ferrarius</name>
    <dbReference type="NCBI Taxonomy" id="1469647"/>
    <lineage>
        <taxon>Bacteria</taxon>
        <taxon>Bacillati</taxon>
        <taxon>Bacillota</taxon>
        <taxon>Bacilli</taxon>
        <taxon>Bacillales</taxon>
        <taxon>Paenibacillaceae</taxon>
        <taxon>Paenibacillus</taxon>
    </lineage>
</organism>
<dbReference type="PANTHER" id="PTHR48174">
    <property type="entry name" value="DUF946 FAMILY PROTEIN"/>
    <property type="match status" value="1"/>
</dbReference>
<dbReference type="RefSeq" id="WP_158082073.1">
    <property type="nucleotide sequence ID" value="NZ_MBTG01000011.1"/>
</dbReference>
<dbReference type="InterPro" id="IPR009291">
    <property type="entry name" value="Vps62"/>
</dbReference>
<dbReference type="Pfam" id="PF06101">
    <property type="entry name" value="Vps62"/>
    <property type="match status" value="1"/>
</dbReference>
<comment type="caution">
    <text evidence="2">The sequence shown here is derived from an EMBL/GenBank/DDBJ whole genome shotgun (WGS) entry which is preliminary data.</text>
</comment>
<keyword evidence="3" id="KW-1185">Reference proteome</keyword>
<dbReference type="EMBL" id="MBTG01000011">
    <property type="protein sequence ID" value="OPH58160.1"/>
    <property type="molecule type" value="Genomic_DNA"/>
</dbReference>
<gene>
    <name evidence="2" type="ORF">BC351_24800</name>
</gene>
<feature type="signal peptide" evidence="1">
    <location>
        <begin position="1"/>
        <end position="35"/>
    </location>
</feature>
<dbReference type="PANTHER" id="PTHR48174:SF5">
    <property type="entry name" value="VACUOLAR PROTEIN SORTING-ASSOCIATED PROTEIN 62"/>
    <property type="match status" value="1"/>
</dbReference>
<accession>A0A1V4HMB2</accession>
<protein>
    <recommendedName>
        <fullName evidence="4">Dockerin domain-containing protein</fullName>
    </recommendedName>
</protein>
<evidence type="ECO:0000256" key="1">
    <source>
        <dbReference type="SAM" id="SignalP"/>
    </source>
</evidence>
<reference evidence="3" key="1">
    <citation type="submission" date="2016-07" db="EMBL/GenBank/DDBJ databases">
        <authorList>
            <person name="Florea S."/>
            <person name="Webb J.S."/>
            <person name="Jaromczyk J."/>
            <person name="Schardl C.L."/>
        </authorList>
    </citation>
    <scope>NUCLEOTIDE SEQUENCE [LARGE SCALE GENOMIC DNA]</scope>
    <source>
        <strain evidence="3">CY1</strain>
    </source>
</reference>
<sequence length="347" mass="38015">MKPVMLTRWRHNVMVTAAFASIMFSSLLTSSVTLAATDADQDGIDDAVEQTLLAQYAPKLYLHPSEDNKLSSVDWYLQRVTMRFHHDGGCSDDQILAFNAVTQTNLSQQAHQTKNLICSHSGSNILSSQARNTRADEGFFLQPPNDNGYDKTVYLGSASSDWKTYAHVKPSSVQAGGYDLQYWFFYPYNDSPSVAGLDFNHEGDWEHVTVTVNSSQQFVSAYYSAHNGEGKDYTSAQLQFATKDGAIATDSQKLTNDYKHPVVYSAVGTHASYPTAGQQSRGVLPSDYTGAGDSFNTYYNVVNVGELSHPLNGQAFINYAGLWGEIGETDISTGPAGPAFQSAWNSK</sequence>
<proteinExistence type="predicted"/>
<dbReference type="STRING" id="1469647.BC351_24800"/>
<name>A0A1V4HMB2_9BACL</name>
<feature type="chain" id="PRO_5012302345" description="Dockerin domain-containing protein" evidence="1">
    <location>
        <begin position="36"/>
        <end position="347"/>
    </location>
</feature>
<dbReference type="OrthoDB" id="787205at2"/>
<evidence type="ECO:0008006" key="4">
    <source>
        <dbReference type="Google" id="ProtNLM"/>
    </source>
</evidence>
<evidence type="ECO:0000313" key="2">
    <source>
        <dbReference type="EMBL" id="OPH58160.1"/>
    </source>
</evidence>